<feature type="domain" description="Lycopene cyclase" evidence="9">
    <location>
        <begin position="3"/>
        <end position="91"/>
    </location>
</feature>
<evidence type="ECO:0000256" key="7">
    <source>
        <dbReference type="ARBA" id="ARBA00023235"/>
    </source>
</evidence>
<dbReference type="Proteomes" id="UP000270856">
    <property type="component" value="Unassembled WGS sequence"/>
</dbReference>
<evidence type="ECO:0000256" key="4">
    <source>
        <dbReference type="ARBA" id="ARBA00022746"/>
    </source>
</evidence>
<dbReference type="InterPro" id="IPR017825">
    <property type="entry name" value="Lycopene_cyclase_dom"/>
</dbReference>
<dbReference type="GO" id="GO:0016117">
    <property type="term" value="P:carotenoid biosynthetic process"/>
    <property type="evidence" value="ECO:0007669"/>
    <property type="project" value="UniProtKB-KW"/>
</dbReference>
<feature type="transmembrane region" description="Helical" evidence="8">
    <location>
        <begin position="156"/>
        <end position="180"/>
    </location>
</feature>
<feature type="transmembrane region" description="Helical" evidence="8">
    <location>
        <begin position="33"/>
        <end position="57"/>
    </location>
</feature>
<comment type="caution">
    <text evidence="10">The sequence shown here is derived from an EMBL/GenBank/DDBJ whole genome shotgun (WGS) entry which is preliminary data.</text>
</comment>
<evidence type="ECO:0000256" key="1">
    <source>
        <dbReference type="ARBA" id="ARBA00004141"/>
    </source>
</evidence>
<evidence type="ECO:0000256" key="8">
    <source>
        <dbReference type="SAM" id="Phobius"/>
    </source>
</evidence>
<keyword evidence="3 8" id="KW-0812">Transmembrane</keyword>
<dbReference type="OrthoDB" id="5195186at2"/>
<keyword evidence="5 8" id="KW-1133">Transmembrane helix</keyword>
<dbReference type="GO" id="GO:0016872">
    <property type="term" value="F:intramolecular lyase activity"/>
    <property type="evidence" value="ECO:0007669"/>
    <property type="project" value="InterPro"/>
</dbReference>
<feature type="transmembrane region" description="Helical" evidence="8">
    <location>
        <begin position="133"/>
        <end position="149"/>
    </location>
</feature>
<feature type="transmembrane region" description="Helical" evidence="8">
    <location>
        <begin position="110"/>
        <end position="127"/>
    </location>
</feature>
<organism evidence="10 11">
    <name type="scientific">Aureibaculum marinum</name>
    <dbReference type="NCBI Taxonomy" id="2487930"/>
    <lineage>
        <taxon>Bacteria</taxon>
        <taxon>Pseudomonadati</taxon>
        <taxon>Bacteroidota</taxon>
        <taxon>Flavobacteriia</taxon>
        <taxon>Flavobacteriales</taxon>
        <taxon>Flavobacteriaceae</taxon>
        <taxon>Aureibaculum</taxon>
    </lineage>
</organism>
<feature type="transmembrane region" description="Helical" evidence="8">
    <location>
        <begin position="200"/>
        <end position="219"/>
    </location>
</feature>
<accession>A0A3N4N396</accession>
<dbReference type="NCBIfam" id="TIGR03462">
    <property type="entry name" value="CarR_dom_SF"/>
    <property type="match status" value="2"/>
</dbReference>
<dbReference type="Pfam" id="PF18916">
    <property type="entry name" value="Lycopene_cyc"/>
    <property type="match status" value="2"/>
</dbReference>
<comment type="subcellular location">
    <subcellularLocation>
        <location evidence="1">Membrane</location>
        <topology evidence="1">Multi-pass membrane protein</topology>
    </subcellularLocation>
</comment>
<feature type="transmembrane region" description="Helical" evidence="8">
    <location>
        <begin position="77"/>
        <end position="98"/>
    </location>
</feature>
<dbReference type="GO" id="GO:0045436">
    <property type="term" value="F:lycopene beta cyclase activity"/>
    <property type="evidence" value="ECO:0007669"/>
    <property type="project" value="UniProtKB-ARBA"/>
</dbReference>
<feature type="domain" description="Lycopene cyclase" evidence="9">
    <location>
        <begin position="128"/>
        <end position="222"/>
    </location>
</feature>
<evidence type="ECO:0000313" key="10">
    <source>
        <dbReference type="EMBL" id="RPD90744.1"/>
    </source>
</evidence>
<reference evidence="10 11" key="1">
    <citation type="submission" date="2018-11" db="EMBL/GenBank/DDBJ databases">
        <title>Aureibaculum marinum gen. nov., sp. nov., a member of the family Flavobacteriaceae isolated from the Bohai Sea.</title>
        <authorList>
            <person name="Ji X."/>
        </authorList>
    </citation>
    <scope>NUCLEOTIDE SEQUENCE [LARGE SCALE GENOMIC DNA]</scope>
    <source>
        <strain evidence="10 11">BH-SD17</strain>
    </source>
</reference>
<comment type="pathway">
    <text evidence="2">Carotenoid biosynthesis.</text>
</comment>
<feature type="transmembrane region" description="Helical" evidence="8">
    <location>
        <begin position="6"/>
        <end position="21"/>
    </location>
</feature>
<proteinExistence type="predicted"/>
<keyword evidence="11" id="KW-1185">Reference proteome</keyword>
<keyword evidence="7" id="KW-0413">Isomerase</keyword>
<evidence type="ECO:0000256" key="2">
    <source>
        <dbReference type="ARBA" id="ARBA00004829"/>
    </source>
</evidence>
<dbReference type="AlphaFoldDB" id="A0A3N4N396"/>
<keyword evidence="4" id="KW-0125">Carotenoid biosynthesis</keyword>
<protein>
    <submittedName>
        <fullName evidence="10">Lycopene cyclase domain-containing protein</fullName>
    </submittedName>
</protein>
<gene>
    <name evidence="10" type="ORF">EGM88_15450</name>
</gene>
<sequence>MSLYLLLNLTSFSIPFIYSFEKRMHYIQWWKEVLFSISIVALFFLVWDIIFTYLGYWGFNATYLVGIDLLGLPIEEWLFFVCIPYASIFIHYAFQYFFPKVSLSLKVTNFITISLILVIIILALTNYNKAYTFYNYIFLTALLCYSYLTKNKQLPIFYITFLIILIPFFVVNGILTGSFIEEQVVWYNDSENLGIRLGTIPVEDVGYAFTLIFSSVVLIEKFKKSNLFFNVKKNML</sequence>
<keyword evidence="6 8" id="KW-0472">Membrane</keyword>
<dbReference type="EMBL" id="RPFJ01000098">
    <property type="protein sequence ID" value="RPD90744.1"/>
    <property type="molecule type" value="Genomic_DNA"/>
</dbReference>
<dbReference type="GO" id="GO:0016020">
    <property type="term" value="C:membrane"/>
    <property type="evidence" value="ECO:0007669"/>
    <property type="project" value="UniProtKB-SubCell"/>
</dbReference>
<evidence type="ECO:0000256" key="6">
    <source>
        <dbReference type="ARBA" id="ARBA00023136"/>
    </source>
</evidence>
<name>A0A3N4N396_9FLAO</name>
<evidence type="ECO:0000313" key="11">
    <source>
        <dbReference type="Proteomes" id="UP000270856"/>
    </source>
</evidence>
<evidence type="ECO:0000256" key="3">
    <source>
        <dbReference type="ARBA" id="ARBA00022692"/>
    </source>
</evidence>
<dbReference type="RefSeq" id="WP_123899295.1">
    <property type="nucleotide sequence ID" value="NZ_RPFJ01000098.1"/>
</dbReference>
<evidence type="ECO:0000256" key="5">
    <source>
        <dbReference type="ARBA" id="ARBA00022989"/>
    </source>
</evidence>
<evidence type="ECO:0000259" key="9">
    <source>
        <dbReference type="Pfam" id="PF18916"/>
    </source>
</evidence>